<evidence type="ECO:0000313" key="13">
    <source>
        <dbReference type="Proteomes" id="UP000501168"/>
    </source>
</evidence>
<keyword evidence="9 10" id="KW-0464">Manganese</keyword>
<dbReference type="PANTHER" id="PTHR34990">
    <property type="entry name" value="UDP-2,3-DIACYLGLUCOSAMINE HYDROLASE-RELATED"/>
    <property type="match status" value="1"/>
</dbReference>
<keyword evidence="6 10" id="KW-0378">Hydrolase</keyword>
<keyword evidence="13" id="KW-1185">Reference proteome</keyword>
<evidence type="ECO:0000256" key="1">
    <source>
        <dbReference type="ARBA" id="ARBA00022475"/>
    </source>
</evidence>
<dbReference type="GO" id="GO:0005737">
    <property type="term" value="C:cytoplasm"/>
    <property type="evidence" value="ECO:0007669"/>
    <property type="project" value="InterPro"/>
</dbReference>
<feature type="binding site" evidence="10">
    <location>
        <position position="78"/>
    </location>
    <ligand>
        <name>Mn(2+)</name>
        <dbReference type="ChEBI" id="CHEBI:29035"/>
        <label>2</label>
    </ligand>
</feature>
<evidence type="ECO:0000256" key="10">
    <source>
        <dbReference type="HAMAP-Rule" id="MF_00575"/>
    </source>
</evidence>
<feature type="binding site" evidence="10">
    <location>
        <position position="40"/>
    </location>
    <ligand>
        <name>Mn(2+)</name>
        <dbReference type="ChEBI" id="CHEBI:29035"/>
        <label>1</label>
    </ligand>
</feature>
<dbReference type="UniPathway" id="UPA00359">
    <property type="reaction ID" value="UER00480"/>
</dbReference>
<dbReference type="InterPro" id="IPR029052">
    <property type="entry name" value="Metallo-depent_PP-like"/>
</dbReference>
<dbReference type="GO" id="GO:0009245">
    <property type="term" value="P:lipid A biosynthetic process"/>
    <property type="evidence" value="ECO:0007669"/>
    <property type="project" value="UniProtKB-UniRule"/>
</dbReference>
<dbReference type="GO" id="GO:0008758">
    <property type="term" value="F:UDP-2,3-diacylglucosamine hydrolase activity"/>
    <property type="evidence" value="ECO:0007669"/>
    <property type="project" value="UniProtKB-UniRule"/>
</dbReference>
<dbReference type="NCBIfam" id="NF003743">
    <property type="entry name" value="PRK05340.1"/>
    <property type="match status" value="1"/>
</dbReference>
<feature type="binding site" evidence="10">
    <location>
        <position position="121"/>
    </location>
    <ligand>
        <name>substrate</name>
    </ligand>
</feature>
<dbReference type="CDD" id="cd07398">
    <property type="entry name" value="MPP_YbbF-LpxH"/>
    <property type="match status" value="1"/>
</dbReference>
<dbReference type="PANTHER" id="PTHR34990:SF1">
    <property type="entry name" value="UDP-2,3-DIACYLGLUCOSAMINE HYDROLASE"/>
    <property type="match status" value="1"/>
</dbReference>
<dbReference type="RefSeq" id="WP_166916863.1">
    <property type="nucleotide sequence ID" value="NZ_CP050253.1"/>
</dbReference>
<feature type="binding site" evidence="10">
    <location>
        <position position="8"/>
    </location>
    <ligand>
        <name>Mn(2+)</name>
        <dbReference type="ChEBI" id="CHEBI:29035"/>
        <label>1</label>
    </ligand>
</feature>
<name>A0A6G9IC04_9GAMM</name>
<dbReference type="InterPro" id="IPR043461">
    <property type="entry name" value="LpxH-like"/>
</dbReference>
<dbReference type="GO" id="GO:0019897">
    <property type="term" value="C:extrinsic component of plasma membrane"/>
    <property type="evidence" value="ECO:0007669"/>
    <property type="project" value="UniProtKB-UniRule"/>
</dbReference>
<evidence type="ECO:0000256" key="7">
    <source>
        <dbReference type="ARBA" id="ARBA00023098"/>
    </source>
</evidence>
<evidence type="ECO:0000256" key="5">
    <source>
        <dbReference type="ARBA" id="ARBA00022723"/>
    </source>
</evidence>
<feature type="binding site" evidence="10">
    <location>
        <position position="198"/>
    </location>
    <ligand>
        <name>Mn(2+)</name>
        <dbReference type="ChEBI" id="CHEBI:29035"/>
        <label>2</label>
    </ligand>
</feature>
<comment type="similarity">
    <text evidence="10">Belongs to the LpxH family.</text>
</comment>
<keyword evidence="4 10" id="KW-0441">Lipid A biosynthesis</keyword>
<comment type="subcellular location">
    <subcellularLocation>
        <location evidence="10">Cell inner membrane</location>
        <topology evidence="10">Peripheral membrane protein</topology>
        <orientation evidence="10">Cytoplasmic side</orientation>
    </subcellularLocation>
</comment>
<keyword evidence="3 10" id="KW-0997">Cell inner membrane</keyword>
<dbReference type="InterPro" id="IPR010138">
    <property type="entry name" value="UDP-diacylglucosamine_Hdrlase"/>
</dbReference>
<dbReference type="AlphaFoldDB" id="A0A6G9IC04"/>
<keyword evidence="1 10" id="KW-1003">Cell membrane</keyword>
<feature type="binding site" evidence="10">
    <location>
        <position position="200"/>
    </location>
    <ligand>
        <name>Mn(2+)</name>
        <dbReference type="ChEBI" id="CHEBI:29035"/>
        <label>1</label>
    </ligand>
</feature>
<dbReference type="Gene3D" id="3.60.21.10">
    <property type="match status" value="1"/>
</dbReference>
<dbReference type="SUPFAM" id="SSF56300">
    <property type="entry name" value="Metallo-dependent phosphatases"/>
    <property type="match status" value="1"/>
</dbReference>
<evidence type="ECO:0000313" key="12">
    <source>
        <dbReference type="EMBL" id="QIQ21743.1"/>
    </source>
</evidence>
<dbReference type="Proteomes" id="UP000501168">
    <property type="component" value="Chromosome"/>
</dbReference>
<dbReference type="NCBIfam" id="TIGR01854">
    <property type="entry name" value="lipid_A_lpxH"/>
    <property type="match status" value="1"/>
</dbReference>
<feature type="binding site" evidence="10">
    <location>
        <position position="10"/>
    </location>
    <ligand>
        <name>Mn(2+)</name>
        <dbReference type="ChEBI" id="CHEBI:29035"/>
        <label>1</label>
    </ligand>
</feature>
<comment type="pathway">
    <text evidence="10">Glycolipid biosynthesis; lipid IV(A) biosynthesis; lipid IV(A) from (3R)-3-hydroxytetradecanoyl-[acyl-carrier-protein] and UDP-N-acetyl-alpha-D-glucosamine: step 4/6.</text>
</comment>
<keyword evidence="8 10" id="KW-0472">Membrane</keyword>
<feature type="binding site" evidence="10">
    <location>
        <position position="170"/>
    </location>
    <ligand>
        <name>substrate</name>
    </ligand>
</feature>
<evidence type="ECO:0000256" key="2">
    <source>
        <dbReference type="ARBA" id="ARBA00022516"/>
    </source>
</evidence>
<feature type="domain" description="Calcineurin-like phosphoesterase" evidence="11">
    <location>
        <begin position="4"/>
        <end position="202"/>
    </location>
</feature>
<dbReference type="InterPro" id="IPR004843">
    <property type="entry name" value="Calcineurin-like_PHP"/>
</dbReference>
<feature type="binding site" evidence="10">
    <location>
        <position position="198"/>
    </location>
    <ligand>
        <name>substrate</name>
    </ligand>
</feature>
<dbReference type="HAMAP" id="MF_00575">
    <property type="entry name" value="LpxH"/>
    <property type="match status" value="1"/>
</dbReference>
<dbReference type="GO" id="GO:0030145">
    <property type="term" value="F:manganese ion binding"/>
    <property type="evidence" value="ECO:0007669"/>
    <property type="project" value="UniProtKB-UniRule"/>
</dbReference>
<accession>A0A6G9IC04</accession>
<keyword evidence="2 10" id="KW-0444">Lipid biosynthesis</keyword>
<evidence type="ECO:0000256" key="8">
    <source>
        <dbReference type="ARBA" id="ARBA00023136"/>
    </source>
</evidence>
<keyword evidence="5 10" id="KW-0479">Metal-binding</keyword>
<evidence type="ECO:0000256" key="6">
    <source>
        <dbReference type="ARBA" id="ARBA00022801"/>
    </source>
</evidence>
<comment type="catalytic activity">
    <reaction evidence="10">
        <text>UDP-2-N,3-O-bis[(3R)-3-hydroxytetradecanoyl]-alpha-D-glucosamine + H2O = 2-N,3-O-bis[(3R)-3-hydroxytetradecanoyl]-alpha-D-glucosaminyl 1-phosphate + UMP + 2 H(+)</text>
        <dbReference type="Rhea" id="RHEA:25213"/>
        <dbReference type="ChEBI" id="CHEBI:15377"/>
        <dbReference type="ChEBI" id="CHEBI:15378"/>
        <dbReference type="ChEBI" id="CHEBI:57865"/>
        <dbReference type="ChEBI" id="CHEBI:57957"/>
        <dbReference type="ChEBI" id="CHEBI:78847"/>
        <dbReference type="EC" id="3.6.1.54"/>
    </reaction>
</comment>
<dbReference type="Pfam" id="PF00149">
    <property type="entry name" value="Metallophos"/>
    <property type="match status" value="1"/>
</dbReference>
<feature type="binding site" evidence="10">
    <location>
        <begin position="78"/>
        <end position="79"/>
    </location>
    <ligand>
        <name>substrate</name>
    </ligand>
</feature>
<feature type="binding site" evidence="10">
    <location>
        <position position="159"/>
    </location>
    <ligand>
        <name>substrate</name>
    </ligand>
</feature>
<feature type="binding site" evidence="10">
    <location>
        <position position="167"/>
    </location>
    <ligand>
        <name>substrate</name>
    </ligand>
</feature>
<proteinExistence type="inferred from homology"/>
<reference evidence="12 13" key="1">
    <citation type="submission" date="2020-03" db="EMBL/GenBank/DDBJ databases">
        <title>Complete genome sequence of Orbus sp. IPMB12 (BCRC 80908).</title>
        <authorList>
            <person name="Lo W.-S."/>
            <person name="Chang T.-H."/>
            <person name="Kuo C.-H."/>
        </authorList>
    </citation>
    <scope>NUCLEOTIDE SEQUENCE [LARGE SCALE GENOMIC DNA]</scope>
    <source>
        <strain evidence="12 13">IPMB12</strain>
    </source>
</reference>
<gene>
    <name evidence="10" type="primary">lpxH</name>
    <name evidence="12" type="ORF">IPMB12_08650</name>
</gene>
<evidence type="ECO:0000256" key="4">
    <source>
        <dbReference type="ARBA" id="ARBA00022556"/>
    </source>
</evidence>
<comment type="function">
    <text evidence="10">Hydrolyzes the pyrophosphate bond of UDP-2,3-diacylglucosamine to yield 2,3-diacylglucosamine 1-phosphate (lipid X) and UMP by catalyzing the attack of water at the alpha-P atom. Involved in the biosynthesis of lipid A, a phosphorylated glycolipid that anchors the lipopolysaccharide to the outer membrane of the cell.</text>
</comment>
<protein>
    <recommendedName>
        <fullName evidence="10">UDP-2,3-diacylglucosamine hydrolase</fullName>
        <ecNumber evidence="10">3.6.1.54</ecNumber>
    </recommendedName>
    <alternativeName>
        <fullName evidence="10">UDP-2,3-diacylglucosamine diphosphatase</fullName>
    </alternativeName>
</protein>
<dbReference type="InParanoid" id="A0A6G9IC04"/>
<keyword evidence="7 10" id="KW-0443">Lipid metabolism</keyword>
<dbReference type="KEGG" id="orb:IPMB12_08650"/>
<comment type="cofactor">
    <cofactor evidence="10">
        <name>Mn(2+)</name>
        <dbReference type="ChEBI" id="CHEBI:29035"/>
    </cofactor>
    <text evidence="10">Binds 2 Mn(2+) ions per subunit in a binuclear metal center.</text>
</comment>
<feature type="binding site" evidence="10">
    <location>
        <position position="40"/>
    </location>
    <ligand>
        <name>Mn(2+)</name>
        <dbReference type="ChEBI" id="CHEBI:29035"/>
        <label>2</label>
    </ligand>
</feature>
<dbReference type="EC" id="3.6.1.54" evidence="10"/>
<feature type="binding site" evidence="10">
    <location>
        <position position="113"/>
    </location>
    <ligand>
        <name>Mn(2+)</name>
        <dbReference type="ChEBI" id="CHEBI:29035"/>
        <label>2</label>
    </ligand>
</feature>
<evidence type="ECO:0000256" key="3">
    <source>
        <dbReference type="ARBA" id="ARBA00022519"/>
    </source>
</evidence>
<organism evidence="12 13">
    <name type="scientific">Zophobihabitans entericus</name>
    <dbReference type="NCBI Taxonomy" id="1635327"/>
    <lineage>
        <taxon>Bacteria</taxon>
        <taxon>Pseudomonadati</taxon>
        <taxon>Pseudomonadota</taxon>
        <taxon>Gammaproteobacteria</taxon>
        <taxon>Orbales</taxon>
        <taxon>Orbaceae</taxon>
        <taxon>Zophobihabitans</taxon>
    </lineage>
</organism>
<evidence type="ECO:0000256" key="9">
    <source>
        <dbReference type="ARBA" id="ARBA00023211"/>
    </source>
</evidence>
<sequence>MTSFFVADVHLDIKQPSITEGFLRFLHRLPDGSNLYILGDLFDYWVGDDILTDFHQQIAGELAALSGRNIKTYFIQGNRDFMIGQPYAALCKMTLLPDVTLITPNNIKVVILHGDTLCTNDVSYQRFRRFTRIKFYQKIFLWLPRSFRQKLGGDIRKESRKHNKKYNSEKSAYILDVNQDTVVETMEKYQATIMIHGHTHKPAVHQFEMNGQPVQRIVLGAWHDACDYVVFDEAPILLPFMNLS</sequence>
<evidence type="ECO:0000259" key="11">
    <source>
        <dbReference type="Pfam" id="PF00149"/>
    </source>
</evidence>
<dbReference type="FunCoup" id="A0A6G9IC04">
    <property type="interactions" value="155"/>
</dbReference>
<dbReference type="EMBL" id="CP050253">
    <property type="protein sequence ID" value="QIQ21743.1"/>
    <property type="molecule type" value="Genomic_DNA"/>
</dbReference>